<evidence type="ECO:0000313" key="1">
    <source>
        <dbReference type="EMBL" id="KAB0878605.1"/>
    </source>
</evidence>
<dbReference type="AlphaFoldDB" id="A0AAN6AY36"/>
<protein>
    <submittedName>
        <fullName evidence="1">Uncharacterized protein</fullName>
    </submittedName>
</protein>
<dbReference type="EMBL" id="WAGF01000010">
    <property type="protein sequence ID" value="KAB0878605.1"/>
    <property type="molecule type" value="Genomic_DNA"/>
</dbReference>
<reference evidence="1 2" key="1">
    <citation type="submission" date="2019-09" db="EMBL/GenBank/DDBJ databases">
        <title>Prevalence, distribution, and phylogeny of type two toxin-antitoxin genes possessed by Cronobacter species where C. sakazakii homologs follow sequence type lineages.</title>
        <authorList>
            <person name="Finkelstein S."/>
            <person name="Negrete F."/>
            <person name="Jang H."/>
            <person name="Gopinath G.R."/>
            <person name="Tall B.D."/>
        </authorList>
    </citation>
    <scope>NUCLEOTIDE SEQUENCE [LARGE SCALE GENOMIC DNA]</scope>
    <source>
        <strain evidence="1 2">MOD1_Comp4</strain>
    </source>
</reference>
<dbReference type="Proteomes" id="UP000439917">
    <property type="component" value="Unassembled WGS sequence"/>
</dbReference>
<gene>
    <name evidence="1" type="ORF">FZI38_11095</name>
</gene>
<comment type="caution">
    <text evidence="1">The sequence shown here is derived from an EMBL/GenBank/DDBJ whole genome shotgun (WGS) entry which is preliminary data.</text>
</comment>
<evidence type="ECO:0000313" key="2">
    <source>
        <dbReference type="Proteomes" id="UP000439917"/>
    </source>
</evidence>
<name>A0AAN6AY36_CROSK</name>
<organism evidence="1 2">
    <name type="scientific">Cronobacter sakazakii</name>
    <name type="common">Enterobacter sakazakii</name>
    <dbReference type="NCBI Taxonomy" id="28141"/>
    <lineage>
        <taxon>Bacteria</taxon>
        <taxon>Pseudomonadati</taxon>
        <taxon>Pseudomonadota</taxon>
        <taxon>Gammaproteobacteria</taxon>
        <taxon>Enterobacterales</taxon>
        <taxon>Enterobacteriaceae</taxon>
        <taxon>Cronobacter</taxon>
    </lineage>
</organism>
<sequence length="60" mass="7156">MICVSATSYRYCKENGYSDIYGYIVKKCHNFKKEANKGIFIKLNYIYQQVRIIINIFFTT</sequence>
<accession>A0AAN6AY36</accession>
<proteinExistence type="predicted"/>